<evidence type="ECO:0000313" key="9">
    <source>
        <dbReference type="Ensembl" id="ENSPKIP00000014585.1"/>
    </source>
</evidence>
<comment type="cofactor">
    <cofactor evidence="1">
        <name>a divalent metal cation</name>
        <dbReference type="ChEBI" id="CHEBI:60240"/>
    </cofactor>
</comment>
<proteinExistence type="inferred from homology"/>
<dbReference type="GeneTree" id="ENSGT00940000154348"/>
<dbReference type="PANTHER" id="PTHR22930:SF267">
    <property type="entry name" value="NUCLEASE HARBI1-RELATED"/>
    <property type="match status" value="1"/>
</dbReference>
<evidence type="ECO:0000256" key="2">
    <source>
        <dbReference type="ARBA" id="ARBA00004123"/>
    </source>
</evidence>
<dbReference type="GO" id="GO:0005634">
    <property type="term" value="C:nucleus"/>
    <property type="evidence" value="ECO:0007669"/>
    <property type="project" value="UniProtKB-SubCell"/>
</dbReference>
<reference evidence="9" key="2">
    <citation type="submission" date="2025-09" db="UniProtKB">
        <authorList>
            <consortium name="Ensembl"/>
        </authorList>
    </citation>
    <scope>IDENTIFICATION</scope>
</reference>
<keyword evidence="4" id="KW-0540">Nuclease</keyword>
<keyword evidence="7" id="KW-0539">Nucleus</keyword>
<dbReference type="GO" id="GO:0046872">
    <property type="term" value="F:metal ion binding"/>
    <property type="evidence" value="ECO:0007669"/>
    <property type="project" value="UniProtKB-KW"/>
</dbReference>
<organism evidence="9 10">
    <name type="scientific">Paramormyrops kingsleyae</name>
    <dbReference type="NCBI Taxonomy" id="1676925"/>
    <lineage>
        <taxon>Eukaryota</taxon>
        <taxon>Metazoa</taxon>
        <taxon>Chordata</taxon>
        <taxon>Craniata</taxon>
        <taxon>Vertebrata</taxon>
        <taxon>Euteleostomi</taxon>
        <taxon>Actinopterygii</taxon>
        <taxon>Neopterygii</taxon>
        <taxon>Teleostei</taxon>
        <taxon>Osteoglossocephala</taxon>
        <taxon>Osteoglossomorpha</taxon>
        <taxon>Osteoglossiformes</taxon>
        <taxon>Mormyridae</taxon>
        <taxon>Paramormyrops</taxon>
    </lineage>
</organism>
<evidence type="ECO:0000256" key="1">
    <source>
        <dbReference type="ARBA" id="ARBA00001968"/>
    </source>
</evidence>
<evidence type="ECO:0000256" key="5">
    <source>
        <dbReference type="ARBA" id="ARBA00022723"/>
    </source>
</evidence>
<comment type="subcellular location">
    <subcellularLocation>
        <location evidence="2">Nucleus</location>
    </subcellularLocation>
</comment>
<dbReference type="InterPro" id="IPR027806">
    <property type="entry name" value="HARBI1_dom"/>
</dbReference>
<keyword evidence="5" id="KW-0479">Metal-binding</keyword>
<evidence type="ECO:0000256" key="6">
    <source>
        <dbReference type="ARBA" id="ARBA00022801"/>
    </source>
</evidence>
<dbReference type="InterPro" id="IPR045249">
    <property type="entry name" value="HARBI1-like"/>
</dbReference>
<evidence type="ECO:0000313" key="10">
    <source>
        <dbReference type="Proteomes" id="UP000261540"/>
    </source>
</evidence>
<dbReference type="Proteomes" id="UP000261540">
    <property type="component" value="Unplaced"/>
</dbReference>
<reference evidence="9" key="1">
    <citation type="submission" date="2025-08" db="UniProtKB">
        <authorList>
            <consortium name="Ensembl"/>
        </authorList>
    </citation>
    <scope>IDENTIFICATION</scope>
</reference>
<dbReference type="Pfam" id="PF13359">
    <property type="entry name" value="DDE_Tnp_4"/>
    <property type="match status" value="2"/>
</dbReference>
<dbReference type="GO" id="GO:0016787">
    <property type="term" value="F:hydrolase activity"/>
    <property type="evidence" value="ECO:0007669"/>
    <property type="project" value="UniProtKB-KW"/>
</dbReference>
<protein>
    <recommendedName>
        <fullName evidence="8">DDE Tnp4 domain-containing protein</fullName>
    </recommendedName>
</protein>
<dbReference type="PANTHER" id="PTHR22930">
    <property type="match status" value="1"/>
</dbReference>
<dbReference type="Ensembl" id="ENSPKIT00000039035.1">
    <property type="protein sequence ID" value="ENSPKIP00000014585.1"/>
    <property type="gene ID" value="ENSPKIG00000001608.1"/>
</dbReference>
<comment type="similarity">
    <text evidence="3">Belongs to the HARBI1 family.</text>
</comment>
<keyword evidence="10" id="KW-1185">Reference proteome</keyword>
<name>A0A3B3R9K2_9TELE</name>
<feature type="domain" description="DDE Tnp4" evidence="8">
    <location>
        <begin position="172"/>
        <end position="215"/>
    </location>
</feature>
<feature type="domain" description="DDE Tnp4" evidence="8">
    <location>
        <begin position="94"/>
        <end position="135"/>
    </location>
</feature>
<evidence type="ECO:0000256" key="3">
    <source>
        <dbReference type="ARBA" id="ARBA00006958"/>
    </source>
</evidence>
<evidence type="ECO:0000259" key="8">
    <source>
        <dbReference type="Pfam" id="PF13359"/>
    </source>
</evidence>
<dbReference type="AlphaFoldDB" id="A0A3B3R9K2"/>
<accession>A0A3B3R9K2</accession>
<evidence type="ECO:0000256" key="4">
    <source>
        <dbReference type="ARBA" id="ARBA00022722"/>
    </source>
</evidence>
<evidence type="ECO:0000256" key="7">
    <source>
        <dbReference type="ARBA" id="ARBA00023242"/>
    </source>
</evidence>
<keyword evidence="6" id="KW-0378">Hydrolase</keyword>
<dbReference type="GO" id="GO:0004518">
    <property type="term" value="F:nuclease activity"/>
    <property type="evidence" value="ECO:0007669"/>
    <property type="project" value="UniProtKB-KW"/>
</dbReference>
<sequence length="248" mass="28023">MVVLLEATKKTFHHLRKNLNSLLEGTRIMYITKADDEKLRYTCLSTLGFLASGAFQQELADRSGISQSSLNHAMPAVWDGIIPMSGFPNVIGAIDCTHIAIKAPSENEFAYVNRKHFHSINVQIICDAKMRLIHVVFILRNSSVGNKFENGVVLLYFWANIVSFVHDWVSTEDVVECTIGQLKGRWRCLDKTGGVLLYSPEKVCRIVHACSVLHNVAQDRGLPVPEELRNDEPDLFQQMGQRYDFISM</sequence>